<dbReference type="SUPFAM" id="SSF52047">
    <property type="entry name" value="RNI-like"/>
    <property type="match status" value="1"/>
</dbReference>
<dbReference type="EMBL" id="MU839025">
    <property type="protein sequence ID" value="KAK1763670.1"/>
    <property type="molecule type" value="Genomic_DNA"/>
</dbReference>
<accession>A0AAJ0BSI7</accession>
<dbReference type="Proteomes" id="UP001244011">
    <property type="component" value="Unassembled WGS sequence"/>
</dbReference>
<evidence type="ECO:0008006" key="3">
    <source>
        <dbReference type="Google" id="ProtNLM"/>
    </source>
</evidence>
<protein>
    <recommendedName>
        <fullName evidence="3">F-box domain-containing protein</fullName>
    </recommendedName>
</protein>
<evidence type="ECO:0000313" key="1">
    <source>
        <dbReference type="EMBL" id="KAK1763670.1"/>
    </source>
</evidence>
<reference evidence="1" key="1">
    <citation type="submission" date="2023-06" db="EMBL/GenBank/DDBJ databases">
        <title>Genome-scale phylogeny and comparative genomics of the fungal order Sordariales.</title>
        <authorList>
            <consortium name="Lawrence Berkeley National Laboratory"/>
            <person name="Hensen N."/>
            <person name="Bonometti L."/>
            <person name="Westerberg I."/>
            <person name="Brannstrom I.O."/>
            <person name="Guillou S."/>
            <person name="Cros-Aarteil S."/>
            <person name="Calhoun S."/>
            <person name="Haridas S."/>
            <person name="Kuo A."/>
            <person name="Mondo S."/>
            <person name="Pangilinan J."/>
            <person name="Riley R."/>
            <person name="Labutti K."/>
            <person name="Andreopoulos B."/>
            <person name="Lipzen A."/>
            <person name="Chen C."/>
            <person name="Yanf M."/>
            <person name="Daum C."/>
            <person name="Ng V."/>
            <person name="Clum A."/>
            <person name="Steindorff A."/>
            <person name="Ohm R."/>
            <person name="Martin F."/>
            <person name="Silar P."/>
            <person name="Natvig D."/>
            <person name="Lalanne C."/>
            <person name="Gautier V."/>
            <person name="Ament-Velasquez S.L."/>
            <person name="Kruys A."/>
            <person name="Hutchinson M.I."/>
            <person name="Powell A.J."/>
            <person name="Barry K."/>
            <person name="Miller A.N."/>
            <person name="Grigoriev I.V."/>
            <person name="Debuchy R."/>
            <person name="Gladieux P."/>
            <person name="Thoren M.H."/>
            <person name="Johannesson H."/>
        </authorList>
    </citation>
    <scope>NUCLEOTIDE SEQUENCE</scope>
    <source>
        <strain evidence="1">8032-3</strain>
    </source>
</reference>
<name>A0AAJ0BSI7_9PEZI</name>
<comment type="caution">
    <text evidence="1">The sequence shown here is derived from an EMBL/GenBank/DDBJ whole genome shotgun (WGS) entry which is preliminary data.</text>
</comment>
<dbReference type="RefSeq" id="XP_060279883.1">
    <property type="nucleotide sequence ID" value="XM_060431902.1"/>
</dbReference>
<sequence>MDSDITTLMMRKLGSGKDEFGKEMDTTRALWLDVLMDGRPRKSNSPLVSLPAEILAEILDGIADDKATLAALALVNSDCRHLARSCQFAHVCFDYSPRAWEFLTHVVRKRKTESRLGIYVRRVTISPHPGWVRETHSDAFEAVFGDHNLQGGNRTYLRYRSILMGAIALAMPHVSAISWHDRLIVRADFFYTITRLNIQELILHGLTIDKAYRIEPPLSPPSLPLRRLFLNDVHVEIKRGADDGAGIGTDTSIDPISIFFATLLRGCAPTLESLDCLHGLYQQHVVSLGDEPLSFPCLRRLVVRYLKLSLPSMIALLKAPLRHLVVPDCKGVDKALSKCSPLPCLETLVIPSLTLSRWRADERSKSLVALLEDHKQIRKLCVEQAASEALDTLIVPIISAGSFTNLRSLSLSWSGPGTAEETRPHIATISNTSLAAIGTIESLEQLYLSAGENGGWRHQWLVDHDELRGHLSGLKRLKRLALSRDTYLETIFEPEKYYSYRVASPQMRYDARTRPELDYPGGTAFYHESDDDPMADDGPHLGEHEEHFRSLNAEEVWELGHRNRMITHVEKYAVAIPSLEWMVCGEFPMEIVRGDWGIAVNPLAGERDTCSTMLNRMFGMGDLVN</sequence>
<dbReference type="InterPro" id="IPR032675">
    <property type="entry name" value="LRR_dom_sf"/>
</dbReference>
<dbReference type="AlphaFoldDB" id="A0AAJ0BSI7"/>
<evidence type="ECO:0000313" key="2">
    <source>
        <dbReference type="Proteomes" id="UP001244011"/>
    </source>
</evidence>
<dbReference type="Gene3D" id="3.80.10.10">
    <property type="entry name" value="Ribonuclease Inhibitor"/>
    <property type="match status" value="1"/>
</dbReference>
<dbReference type="GeneID" id="85315089"/>
<keyword evidence="2" id="KW-1185">Reference proteome</keyword>
<gene>
    <name evidence="1" type="ORF">QBC33DRAFT_596852</name>
</gene>
<proteinExistence type="predicted"/>
<organism evidence="1 2">
    <name type="scientific">Phialemonium atrogriseum</name>
    <dbReference type="NCBI Taxonomy" id="1093897"/>
    <lineage>
        <taxon>Eukaryota</taxon>
        <taxon>Fungi</taxon>
        <taxon>Dikarya</taxon>
        <taxon>Ascomycota</taxon>
        <taxon>Pezizomycotina</taxon>
        <taxon>Sordariomycetes</taxon>
        <taxon>Sordariomycetidae</taxon>
        <taxon>Cephalothecales</taxon>
        <taxon>Cephalothecaceae</taxon>
        <taxon>Phialemonium</taxon>
    </lineage>
</organism>